<organism evidence="2 3">
    <name type="scientific">Rhizobium grahamii</name>
    <dbReference type="NCBI Taxonomy" id="1120045"/>
    <lineage>
        <taxon>Bacteria</taxon>
        <taxon>Pseudomonadati</taxon>
        <taxon>Pseudomonadota</taxon>
        <taxon>Alphaproteobacteria</taxon>
        <taxon>Hyphomicrobiales</taxon>
        <taxon>Rhizobiaceae</taxon>
        <taxon>Rhizobium/Agrobacterium group</taxon>
        <taxon>Rhizobium</taxon>
    </lineage>
</organism>
<dbReference type="AlphaFoldDB" id="A0A370KPU9"/>
<dbReference type="Proteomes" id="UP000254939">
    <property type="component" value="Unassembled WGS sequence"/>
</dbReference>
<dbReference type="Pfam" id="PF13185">
    <property type="entry name" value="GAF_2"/>
    <property type="match status" value="1"/>
</dbReference>
<dbReference type="GO" id="GO:0016301">
    <property type="term" value="F:kinase activity"/>
    <property type="evidence" value="ECO:0007669"/>
    <property type="project" value="UniProtKB-KW"/>
</dbReference>
<dbReference type="SUPFAM" id="SSF50475">
    <property type="entry name" value="FMN-binding split barrel"/>
    <property type="match status" value="1"/>
</dbReference>
<dbReference type="Gene3D" id="3.30.450.40">
    <property type="match status" value="1"/>
</dbReference>
<dbReference type="InterPro" id="IPR029016">
    <property type="entry name" value="GAF-like_dom_sf"/>
</dbReference>
<dbReference type="PANTHER" id="PTHR40660">
    <property type="entry name" value="5'-PHOSPHATE OXIDASE PUTATIVE DOMAIN-CONTAINING PROTEIN-RELATED"/>
    <property type="match status" value="1"/>
</dbReference>
<comment type="caution">
    <text evidence="2">The sequence shown here is derived from an EMBL/GenBank/DDBJ whole genome shotgun (WGS) entry which is preliminary data.</text>
</comment>
<dbReference type="OrthoDB" id="329702at2"/>
<dbReference type="PANTHER" id="PTHR40660:SF1">
    <property type="entry name" value="5'-PHOSPHATE OXIDASE PUTATIVE DOMAIN-CONTAINING PROTEIN-RELATED"/>
    <property type="match status" value="1"/>
</dbReference>
<dbReference type="EMBL" id="NAAC01000016">
    <property type="protein sequence ID" value="RDJ10549.1"/>
    <property type="molecule type" value="Genomic_DNA"/>
</dbReference>
<reference evidence="2 3" key="1">
    <citation type="submission" date="2017-03" db="EMBL/GenBank/DDBJ databases">
        <title>Genome analysis of Rhizobial strains effectives or ineffectives for nitrogen fixation isolated from bean seeds.</title>
        <authorList>
            <person name="Peralta H."/>
            <person name="Aguilar-Vera A."/>
            <person name="Mora Y."/>
            <person name="Vargas-Lagunas C."/>
            <person name="Girard L."/>
            <person name="Mora J."/>
        </authorList>
    </citation>
    <scope>NUCLEOTIDE SEQUENCE [LARGE SCALE GENOMIC DNA]</scope>
    <source>
        <strain evidence="2 3">CCGM3</strain>
    </source>
</reference>
<dbReference type="InterPro" id="IPR011576">
    <property type="entry name" value="Pyridox_Oxase_N"/>
</dbReference>
<accession>A0A370KPU9</accession>
<evidence type="ECO:0000313" key="3">
    <source>
        <dbReference type="Proteomes" id="UP000254939"/>
    </source>
</evidence>
<dbReference type="Pfam" id="PF01243">
    <property type="entry name" value="PNPOx_N"/>
    <property type="match status" value="1"/>
</dbReference>
<dbReference type="SMART" id="SM00065">
    <property type="entry name" value="GAF"/>
    <property type="match status" value="1"/>
</dbReference>
<name>A0A370KPU9_9HYPH</name>
<gene>
    <name evidence="2" type="ORF">B5K06_16085</name>
</gene>
<protein>
    <submittedName>
        <fullName evidence="2">Histidine kinase</fullName>
    </submittedName>
</protein>
<evidence type="ECO:0000259" key="1">
    <source>
        <dbReference type="SMART" id="SM00065"/>
    </source>
</evidence>
<dbReference type="Gene3D" id="2.30.110.10">
    <property type="entry name" value="Electron Transport, Fmn-binding Protein, Chain A"/>
    <property type="match status" value="1"/>
</dbReference>
<dbReference type="RefSeq" id="WP_114713701.1">
    <property type="nucleotide sequence ID" value="NZ_KZ857259.1"/>
</dbReference>
<dbReference type="SUPFAM" id="SSF55781">
    <property type="entry name" value="GAF domain-like"/>
    <property type="match status" value="1"/>
</dbReference>
<sequence length="455" mass="49149">MTLRLSDLSACFEGVIPSIIATASADGMPNISYLSHVVRVDEEHVALSNQFFAKTAANVRANPKVTLIVVDGFTGDQFLLDIGFVRSVDVGTLFDRIARQLKASSAQVGMSDVMRLRSADIFRVHGIEKVPSPVETGSPATGRAPVSLPALSEAIKVIERQAEADEIIDSLLGGVQHVLGYDHALVLIHDSHRGCLITTGSIGYERSGLGSEIAGSEGLIGAAATSGQTIKVSDMSRVRRFGEAIGLEVEGTENATRTVAFPQLSTAMSQIAIPMTAQGTVTGVLFIESTERLAFREEDEAALEILVGQAASALRASEREAAAAELKPVVGMPESVVAGREVRVVHHRFDDSVFVDGTYIVKGVAGTLLRLMLDWHLSDGRTEFTNREMRLAVGSRMPEIKDNLETRLLLLRRRLDEKQAPIRLVRVSRGRVRLKAEGPLTLEATASDETTFERL</sequence>
<keyword evidence="2" id="KW-0418">Kinase</keyword>
<dbReference type="InterPro" id="IPR012349">
    <property type="entry name" value="Split_barrel_FMN-bd"/>
</dbReference>
<feature type="domain" description="GAF" evidence="1">
    <location>
        <begin position="163"/>
        <end position="324"/>
    </location>
</feature>
<keyword evidence="2" id="KW-0808">Transferase</keyword>
<evidence type="ECO:0000313" key="2">
    <source>
        <dbReference type="EMBL" id="RDJ10549.1"/>
    </source>
</evidence>
<dbReference type="InterPro" id="IPR003018">
    <property type="entry name" value="GAF"/>
</dbReference>
<proteinExistence type="predicted"/>